<feature type="compositionally biased region" description="Low complexity" evidence="1">
    <location>
        <begin position="561"/>
        <end position="582"/>
    </location>
</feature>
<feature type="region of interest" description="Disordered" evidence="1">
    <location>
        <begin position="233"/>
        <end position="325"/>
    </location>
</feature>
<dbReference type="NCBIfam" id="NF038058">
    <property type="entry name" value="adhes_P110_Nter"/>
    <property type="match status" value="1"/>
</dbReference>
<dbReference type="KEGG" id="mhj:MHJ_0494"/>
<feature type="region of interest" description="Disordered" evidence="1">
    <location>
        <begin position="850"/>
        <end position="974"/>
    </location>
</feature>
<feature type="compositionally biased region" description="Basic and acidic residues" evidence="1">
    <location>
        <begin position="290"/>
        <end position="322"/>
    </location>
</feature>
<dbReference type="InterPro" id="IPR016641">
    <property type="entry name" value="EGD2/NACA0like"/>
</dbReference>
<feature type="region of interest" description="Disordered" evidence="1">
    <location>
        <begin position="979"/>
        <end position="998"/>
    </location>
</feature>
<organism evidence="2 3">
    <name type="scientific">Mesomycoplasma hyopneumoniae (strain J / ATCC 25934 / NCTC 10110)</name>
    <name type="common">Mycoplasma hyopneumoniae</name>
    <dbReference type="NCBI Taxonomy" id="262719"/>
    <lineage>
        <taxon>Bacteria</taxon>
        <taxon>Bacillati</taxon>
        <taxon>Mycoplasmatota</taxon>
        <taxon>Mycoplasmoidales</taxon>
        <taxon>Metamycoplasmataceae</taxon>
        <taxon>Mesomycoplasma</taxon>
    </lineage>
</organism>
<gene>
    <name evidence="2" type="ordered locus">MHJ_0494</name>
</gene>
<feature type="compositionally biased region" description="Polar residues" evidence="1">
    <location>
        <begin position="1268"/>
        <end position="1278"/>
    </location>
</feature>
<feature type="region of interest" description="Disordered" evidence="1">
    <location>
        <begin position="1262"/>
        <end position="1286"/>
    </location>
</feature>
<feature type="compositionally biased region" description="Basic and acidic residues" evidence="1">
    <location>
        <begin position="598"/>
        <end position="613"/>
    </location>
</feature>
<evidence type="ECO:0000313" key="3">
    <source>
        <dbReference type="Proteomes" id="UP000000548"/>
    </source>
</evidence>
<evidence type="ECO:0000256" key="1">
    <source>
        <dbReference type="SAM" id="MobiDB-lite"/>
    </source>
</evidence>
<dbReference type="EMBL" id="AE017243">
    <property type="protein sequence ID" value="AAZ44580.1"/>
    <property type="molecule type" value="Genomic_DNA"/>
</dbReference>
<feature type="compositionally biased region" description="Basic and acidic residues" evidence="1">
    <location>
        <begin position="268"/>
        <end position="281"/>
    </location>
</feature>
<dbReference type="HOGENOM" id="CLU_266169_0_0_14"/>
<sequence length="1427" mass="160795">MKKQIRNKAIIVLAGLSFIGITAGVGLAVQNSALRSSYLNQFKNDKSATELLSPINDTELSKIISNFSLKENWSKISAGQAFELHKNPLYAFKLTDAIDFSKIDKKFAHLFFNVQVNDNTKVEGNSIRNLTVFVFDAITKKEVATRAFHTSLSGFSSVAKEDFIENFVAESSTYELDKDQLKKNFATEIVLPSAFSIKFQDVLLTHLRKTSPESFQETKTIQVRALTNSITEFQQQQQQEGGSGGSGGSSGGSSSGSTDQTAQTSQSSEKESKSEKEKGKDQQSTQGSEQKQDQKQEKPKEAEKPAQEKSAQEKPAQEKPAEAPKVAAPVIEPVKKLVFENEKLNQALLETLKDFGGLKLLAASGLQGLLPNEYTLLPVSSDKSLIKLDIDDQAGTASIHLKLLDKNRKEKNLILPINGLASIGEIKDKVFSQIFRNQNAYLTIRPQINEYLRKNPRKKIQEVIWSFSREKFDQLRGQNEVEKFLEELYKPSQTSQSPQKSKSSDSGKNNVATIQASPETPPKTPAPTTNSNTEQGSTSTNNQSSNGAQQMASPQTESSHSTAKTSEASNSSNESSSETKATQEQANPETNPKTKSQAKPEAKPEEKPINLEDQAKTELKEILKIHGWNYRTLLKDQNQKVILPDNINFWFDLRNKRSSYENYKLEFDLAKKTGQIQAGDVIDANKIRLNLKISPLANLKLEVDSKNKQYIDAGEIGDYVEFDKQGKKLVEQGKSLDLKVGAAAANSIFSSEIRYSAYELKGWTYPIDIDIKGNPIQQELEKLVGNFHRVGINKNNQYQIYSTDIDKIFAQAKLDKYFELSQEEKQASKKYLQEKLNPISEITIVKLPPKEEVLPPLEEEKKPEQDEKPQEKQEDKQNQKPQEKQEDKQNQKQQEKQEDKKEQDQQKHSQSPEQKTETQTQNQEKDKQTSSETSPSNTNESSGTQNTAQNSQTNQANSGQGQSQQAASSSASYQTHKITTFQDDQKDQTNEQTEKEIEPEKLAFGDYLVKYLDIFETFKVGPDQKLSLSRWYNTPQRTYNVIFRVLDKENIQVAASLFQLHGISATNIALEKSLRYAPDIFLDGTSGLEYKQDTGDKPYLQGRQFVSAINSINNTKSSYRVHKLFDNLPLSEESSQGLRLKSSLVYDYQKNDPYTFQASKEALRKTALTKGVLYLAFKPEQILGIKGSKTAPGRNYKLLSTTNVHFKSLYGLSNLELVKTKYQENLKLVWKLIGAKPVNDDKILPPQVADLPRHKSTEIILLEDSKPGASSSPQTKENSQNKEAETFNLDIRQTKPNQIEPLEHYLGQTWLMEIRIDDESATITIIPEQQEREDSKLKVWKSEIKIKDKNKYQNQDTNWETELASVLGRGFDYGQIGDTTPQASNPQDRVGMTFKGFAVFKGDKLLNDKARLNVRKAFMDQYFKNYS</sequence>
<reference evidence="2 3" key="1">
    <citation type="journal article" date="2005" name="J. Bacteriol.">
        <title>Swine and poultry pathogens: the complete genome sequences of two strains of Mycoplasma hyopneumoniae and a strain of Mycoplasma synoviae.</title>
        <authorList>
            <person name="Vasconcelos A.T."/>
            <person name="Ferreira H.B."/>
            <person name="Bizarro C.V."/>
            <person name="Bonatto S.L."/>
            <person name="Carvalho M.O."/>
            <person name="Pinto P.M."/>
            <person name="Almeida D.F."/>
            <person name="Almeida L.G."/>
            <person name="Almeida R."/>
            <person name="Alves-Filho L."/>
            <person name="Assuncao E.N."/>
            <person name="Azevedo V.A."/>
            <person name="Bogo M.R."/>
            <person name="Brigido M.M."/>
            <person name="Brocchi M."/>
            <person name="Burity H.A."/>
            <person name="Camargo A.A."/>
            <person name="Camargo S.S."/>
            <person name="Carepo M.S."/>
            <person name="Carraro D.M."/>
            <person name="de Mattos Cascardo J.C."/>
            <person name="Castro L.A."/>
            <person name="Cavalcanti G."/>
            <person name="Chemale G."/>
            <person name="Collevatti R.G."/>
            <person name="Cunha C.W."/>
            <person name="Dallagiovanna B."/>
            <person name="Dambros B.P."/>
            <person name="Dellagostin O.A."/>
            <person name="Falcao C."/>
            <person name="Fantinatti-Garboggini F."/>
            <person name="Felipe M.S."/>
            <person name="Fiorentin L."/>
            <person name="Franco G.R."/>
            <person name="Freitas N.S."/>
            <person name="Frias D."/>
            <person name="Grangeiro T.B."/>
            <person name="Grisard E.C."/>
            <person name="Guimaraes C.T."/>
            <person name="Hungria M."/>
            <person name="Jardim S.N."/>
            <person name="Krieger M.A."/>
            <person name="Laurino J.P."/>
            <person name="Lima L.F."/>
            <person name="Lopes M.I."/>
            <person name="Loreto E.L."/>
            <person name="Madeira H.M."/>
            <person name="Manfio G.P."/>
            <person name="Maranhao A.Q."/>
            <person name="Martinkovics C.T."/>
            <person name="Medeiros S.R."/>
            <person name="Moreira M.A."/>
            <person name="Neiva M."/>
            <person name="Ramalho-Neto C.E."/>
            <person name="Nicolas M.F."/>
            <person name="Oliveira S.C."/>
            <person name="Paixao R.F."/>
            <person name="Pedrosa F.O."/>
            <person name="Pena S.D."/>
            <person name="Pereira M."/>
            <person name="Pereira-Ferrari L."/>
            <person name="Piffer I."/>
            <person name="Pinto L.S."/>
            <person name="Potrich D.P."/>
            <person name="Salim A.C."/>
            <person name="Santos F.R."/>
            <person name="Schmitt R."/>
            <person name="Schneider M.P."/>
            <person name="Schrank A."/>
            <person name="Schrank I.S."/>
            <person name="Schuck A.F."/>
            <person name="Seuanez H.N."/>
            <person name="Silva D.W."/>
            <person name="Silva R."/>
            <person name="Silva S.C."/>
            <person name="Soares C.M."/>
            <person name="Souza K.R."/>
            <person name="Souza R.C."/>
            <person name="Staats C.C."/>
            <person name="Steffens M.B."/>
            <person name="Teixeira S.M."/>
            <person name="Urmenyi T.P."/>
            <person name="Vainstein M.H."/>
            <person name="Zuccherato L.W."/>
            <person name="Simpson A.J."/>
            <person name="Zaha A."/>
        </authorList>
    </citation>
    <scope>NUCLEOTIDE SEQUENCE [LARGE SCALE GENOMIC DNA]</scope>
    <source>
        <strain evidence="3">J / ATCC 25934 / NCTC 10110</strain>
    </source>
</reference>
<dbReference type="GO" id="GO:0005854">
    <property type="term" value="C:nascent polypeptide-associated complex"/>
    <property type="evidence" value="ECO:0007669"/>
    <property type="project" value="InterPro"/>
</dbReference>
<feature type="compositionally biased region" description="Polar residues" evidence="1">
    <location>
        <begin position="548"/>
        <end position="560"/>
    </location>
</feature>
<dbReference type="RefSeq" id="WP_011284244.1">
    <property type="nucleotide sequence ID" value="NC_007295.1"/>
</dbReference>
<dbReference type="Proteomes" id="UP000000548">
    <property type="component" value="Chromosome"/>
</dbReference>
<protein>
    <submittedName>
        <fullName evidence="2">Putative p76 membrane protein</fullName>
    </submittedName>
</protein>
<dbReference type="eggNOG" id="ENOG5030MQM">
    <property type="taxonomic scope" value="Bacteria"/>
</dbReference>
<dbReference type="PANTHER" id="PTHR21713">
    <property type="entry name" value="NASCENT POLYPEPTIDE ASSOCIATED COMPLEX ALPHA SUBUNIT-RELATED"/>
    <property type="match status" value="1"/>
</dbReference>
<feature type="compositionally biased region" description="Low complexity" evidence="1">
    <location>
        <begin position="930"/>
        <end position="974"/>
    </location>
</feature>
<feature type="compositionally biased region" description="Gly residues" evidence="1">
    <location>
        <begin position="241"/>
        <end position="254"/>
    </location>
</feature>
<evidence type="ECO:0000313" key="2">
    <source>
        <dbReference type="EMBL" id="AAZ44580.1"/>
    </source>
</evidence>
<proteinExistence type="predicted"/>
<accession>Q4A9J1</accession>
<name>Q4A9J1_MESHJ</name>
<dbReference type="GeneID" id="41334795"/>
<dbReference type="OrthoDB" id="401123at2"/>
<feature type="compositionally biased region" description="Basic and acidic residues" evidence="1">
    <location>
        <begin position="983"/>
        <end position="998"/>
    </location>
</feature>
<feature type="region of interest" description="Disordered" evidence="1">
    <location>
        <begin position="489"/>
        <end position="613"/>
    </location>
</feature>
<feature type="compositionally biased region" description="Low complexity" evidence="1">
    <location>
        <begin position="255"/>
        <end position="267"/>
    </location>
</feature>
<feature type="compositionally biased region" description="Polar residues" evidence="1">
    <location>
        <begin position="583"/>
        <end position="597"/>
    </location>
</feature>
<feature type="compositionally biased region" description="Low complexity" evidence="1">
    <location>
        <begin position="526"/>
        <end position="547"/>
    </location>
</feature>
<feature type="compositionally biased region" description="Basic and acidic residues" evidence="1">
    <location>
        <begin position="850"/>
        <end position="907"/>
    </location>
</feature>
<feature type="compositionally biased region" description="Low complexity" evidence="1">
    <location>
        <begin position="490"/>
        <end position="506"/>
    </location>
</feature>